<accession>A0ABC8TBS7</accession>
<organism evidence="2 3">
    <name type="scientific">Ilex paraguariensis</name>
    <name type="common">yerba mate</name>
    <dbReference type="NCBI Taxonomy" id="185542"/>
    <lineage>
        <taxon>Eukaryota</taxon>
        <taxon>Viridiplantae</taxon>
        <taxon>Streptophyta</taxon>
        <taxon>Embryophyta</taxon>
        <taxon>Tracheophyta</taxon>
        <taxon>Spermatophyta</taxon>
        <taxon>Magnoliopsida</taxon>
        <taxon>eudicotyledons</taxon>
        <taxon>Gunneridae</taxon>
        <taxon>Pentapetalae</taxon>
        <taxon>asterids</taxon>
        <taxon>campanulids</taxon>
        <taxon>Aquifoliales</taxon>
        <taxon>Aquifoliaceae</taxon>
        <taxon>Ilex</taxon>
    </lineage>
</organism>
<feature type="compositionally biased region" description="Polar residues" evidence="1">
    <location>
        <begin position="31"/>
        <end position="69"/>
    </location>
</feature>
<evidence type="ECO:0000313" key="3">
    <source>
        <dbReference type="Proteomes" id="UP001642360"/>
    </source>
</evidence>
<dbReference type="EMBL" id="CAUOFW020004691">
    <property type="protein sequence ID" value="CAK9166794.1"/>
    <property type="molecule type" value="Genomic_DNA"/>
</dbReference>
<reference evidence="2 3" key="1">
    <citation type="submission" date="2024-02" db="EMBL/GenBank/DDBJ databases">
        <authorList>
            <person name="Vignale AGUSTIN F."/>
            <person name="Sosa J E."/>
            <person name="Modenutti C."/>
        </authorList>
    </citation>
    <scope>NUCLEOTIDE SEQUENCE [LARGE SCALE GENOMIC DNA]</scope>
</reference>
<name>A0ABC8TBS7_9AQUA</name>
<keyword evidence="3" id="KW-1185">Reference proteome</keyword>
<feature type="compositionally biased region" description="Polar residues" evidence="1">
    <location>
        <begin position="85"/>
        <end position="94"/>
    </location>
</feature>
<gene>
    <name evidence="2" type="ORF">ILEXP_LOCUS36034</name>
</gene>
<evidence type="ECO:0000256" key="1">
    <source>
        <dbReference type="SAM" id="MobiDB-lite"/>
    </source>
</evidence>
<dbReference type="AlphaFoldDB" id="A0ABC8TBS7"/>
<evidence type="ECO:0000313" key="2">
    <source>
        <dbReference type="EMBL" id="CAK9166794.1"/>
    </source>
</evidence>
<dbReference type="Proteomes" id="UP001642360">
    <property type="component" value="Unassembled WGS sequence"/>
</dbReference>
<proteinExistence type="predicted"/>
<protein>
    <submittedName>
        <fullName evidence="2">Uncharacterized protein</fullName>
    </submittedName>
</protein>
<sequence length="284" mass="31496">MLRFTVFMGAYALVTHYESHMTKDEIDPIGQNETNPTPHQNEQSPSFNPHQPTLPSQSNPQETSLSSRSGYPPVPRFSAEKNPTPDVTQATITVPSRPILPPLGSNYELLMHANPPPQYQPIGQSSVQDFNNSKIWIDSDTHGNLISTCKEISIIGTYDTQIVTLNPQSQTIIGENQKYSPQPSPMLLVPLRAKINDTLPSKATPSPLVFVSVAMDQTIKPNPLPSIQQADHTVVTEPSRDLMTKQYIKQLDHPIKEVVEIVDSDDENLNIKSDSNKLDLSLTL</sequence>
<feature type="region of interest" description="Disordered" evidence="1">
    <location>
        <begin position="26"/>
        <end position="99"/>
    </location>
</feature>
<comment type="caution">
    <text evidence="2">The sequence shown here is derived from an EMBL/GenBank/DDBJ whole genome shotgun (WGS) entry which is preliminary data.</text>
</comment>